<evidence type="ECO:0000313" key="2">
    <source>
        <dbReference type="EMBL" id="SEI21772.1"/>
    </source>
</evidence>
<dbReference type="RefSeq" id="WP_010453048.1">
    <property type="nucleotide sequence ID" value="NZ_LT629972.1"/>
</dbReference>
<name>A0A1H6NXT4_9PSED</name>
<evidence type="ECO:0000313" key="3">
    <source>
        <dbReference type="Proteomes" id="UP000182272"/>
    </source>
</evidence>
<dbReference type="AlphaFoldDB" id="A0A1H6NXT4"/>
<organism evidence="2 3">
    <name type="scientific">Pseudomonas asplenii</name>
    <dbReference type="NCBI Taxonomy" id="53407"/>
    <lineage>
        <taxon>Bacteria</taxon>
        <taxon>Pseudomonadati</taxon>
        <taxon>Pseudomonadota</taxon>
        <taxon>Gammaproteobacteria</taxon>
        <taxon>Pseudomonadales</taxon>
        <taxon>Pseudomonadaceae</taxon>
        <taxon>Pseudomonas</taxon>
    </lineage>
</organism>
<dbReference type="OrthoDB" id="6899607at2"/>
<proteinExistence type="predicted"/>
<feature type="chain" id="PRO_5009299122" evidence="1">
    <location>
        <begin position="20"/>
        <end position="163"/>
    </location>
</feature>
<protein>
    <submittedName>
        <fullName evidence="2">Uncharacterized protein</fullName>
    </submittedName>
</protein>
<evidence type="ECO:0000256" key="1">
    <source>
        <dbReference type="SAM" id="SignalP"/>
    </source>
</evidence>
<sequence length="163" mass="18174">MKIGYLLLATGLLPAMCVAQTSILSSLEAKGIKVTVLDDESLGKIRGAARITGHPYPSVTQGMKTYNIRLKRFGNEHDYRSYYSIGSAWDPHGKYEHTENGVTYKVAGDRWLADKSDAPGGSWNASNAERVDFHYQALDDNGAPLNFGWRETSWNRPISTFSW</sequence>
<dbReference type="EMBL" id="LT629972">
    <property type="protein sequence ID" value="SEI21772.1"/>
    <property type="molecule type" value="Genomic_DNA"/>
</dbReference>
<dbReference type="Proteomes" id="UP000182272">
    <property type="component" value="Chromosome I"/>
</dbReference>
<gene>
    <name evidence="2" type="ORF">SAMN05216581_4617</name>
</gene>
<keyword evidence="1" id="KW-0732">Signal</keyword>
<accession>A0A1H6NXT4</accession>
<reference evidence="2 3" key="1">
    <citation type="submission" date="2016-10" db="EMBL/GenBank/DDBJ databases">
        <authorList>
            <person name="de Groot N.N."/>
        </authorList>
    </citation>
    <scope>NUCLEOTIDE SEQUENCE [LARGE SCALE GENOMIC DNA]</scope>
    <source>
        <strain evidence="2 3">LMG 2158</strain>
    </source>
</reference>
<feature type="signal peptide" evidence="1">
    <location>
        <begin position="1"/>
        <end position="19"/>
    </location>
</feature>